<dbReference type="GO" id="GO:0046872">
    <property type="term" value="F:metal ion binding"/>
    <property type="evidence" value="ECO:0007669"/>
    <property type="project" value="UniProtKB-KW"/>
</dbReference>
<evidence type="ECO:0000256" key="1">
    <source>
        <dbReference type="ARBA" id="ARBA00007718"/>
    </source>
</evidence>
<evidence type="ECO:0000313" key="11">
    <source>
        <dbReference type="Proteomes" id="UP000224740"/>
    </source>
</evidence>
<comment type="catalytic activity">
    <reaction evidence="7">
        <text>heme b + 2 H(+) = protoporphyrin IX + Fe(2+)</text>
        <dbReference type="Rhea" id="RHEA:22584"/>
        <dbReference type="ChEBI" id="CHEBI:15378"/>
        <dbReference type="ChEBI" id="CHEBI:29033"/>
        <dbReference type="ChEBI" id="CHEBI:57306"/>
        <dbReference type="ChEBI" id="CHEBI:60344"/>
        <dbReference type="EC" id="4.98.1.1"/>
    </reaction>
</comment>
<sequence length="309" mass="35997">MKKAILLLNMGGPNNLDEVKVFLKNMFNDKRIISAPKLIRKLIAFIIIKSRLKEARNNYKQLGGKSPIIGYTKELVNILNNELDADIFYVMRYTPPFAKDVLPNIKDYDKVYAIPLYPHYSTTTTASSFDDLFIEAKKYKMENKIQTVHKYYSNENYNKAIVQRIKEALKDKNPNEYELVFSAHGLTQKIIDNGDIYQKNIKQNVYYARKELAKQGINFHKTHLAYQSRVGPMQWIKPYLEDKLASLKLKKVIIYPIAFTIDNSETEFELDVEYKELAYELGFKEYIVAKAPNILMSEVIKDLYNKMGT</sequence>
<dbReference type="GO" id="GO:0005737">
    <property type="term" value="C:cytoplasm"/>
    <property type="evidence" value="ECO:0007669"/>
    <property type="project" value="UniProtKB-SubCell"/>
</dbReference>
<keyword evidence="3 7" id="KW-0350">Heme biosynthesis</keyword>
<evidence type="ECO:0000313" key="9">
    <source>
        <dbReference type="EMBL" id="AXX87839.1"/>
    </source>
</evidence>
<reference evidence="11" key="1">
    <citation type="submission" date="2017-09" db="EMBL/GenBank/DDBJ databases">
        <title>Arcobacter canalis sp. nov., a new species isolated from a water canal contaminated with urban sewage.</title>
        <authorList>
            <person name="Perez-Cataluna A."/>
            <person name="Salas-Masso N."/>
            <person name="Figueras M.J."/>
        </authorList>
    </citation>
    <scope>NUCLEOTIDE SEQUENCE [LARGE SCALE GENOMIC DNA]</scope>
    <source>
        <strain evidence="11">CECT 7727</strain>
    </source>
</reference>
<reference evidence="10" key="2">
    <citation type="submission" date="2017-09" db="EMBL/GenBank/DDBJ databases">
        <authorList>
            <person name="Perez-Cataluna A."/>
            <person name="Figueras M.J."/>
            <person name="Salas-Masso N."/>
        </authorList>
    </citation>
    <scope>NUCLEOTIDE SEQUENCE</scope>
    <source>
        <strain evidence="10">CECT 7727</strain>
    </source>
</reference>
<evidence type="ECO:0000256" key="3">
    <source>
        <dbReference type="ARBA" id="ARBA00023133"/>
    </source>
</evidence>
<organism evidence="9 12">
    <name type="scientific">Malaciobacter marinus</name>
    <dbReference type="NCBI Taxonomy" id="505249"/>
    <lineage>
        <taxon>Bacteria</taxon>
        <taxon>Pseudomonadati</taxon>
        <taxon>Campylobacterota</taxon>
        <taxon>Epsilonproteobacteria</taxon>
        <taxon>Campylobacterales</taxon>
        <taxon>Arcobacteraceae</taxon>
        <taxon>Malaciobacter</taxon>
    </lineage>
</organism>
<evidence type="ECO:0000256" key="2">
    <source>
        <dbReference type="ARBA" id="ARBA00023004"/>
    </source>
</evidence>
<evidence type="ECO:0000313" key="10">
    <source>
        <dbReference type="EMBL" id="PHO16122.1"/>
    </source>
</evidence>
<dbReference type="GO" id="GO:0006783">
    <property type="term" value="P:heme biosynthetic process"/>
    <property type="evidence" value="ECO:0007669"/>
    <property type="project" value="UniProtKB-UniRule"/>
</dbReference>
<gene>
    <name evidence="9" type="primary">hemH2</name>
    <name evidence="7 10" type="synonym">hemH</name>
    <name evidence="9" type="ORF">AMRN_2124</name>
    <name evidence="10" type="ORF">CPH92_03200</name>
</gene>
<dbReference type="InterPro" id="IPR033659">
    <property type="entry name" value="Ferrochelatase_N"/>
</dbReference>
<dbReference type="PANTHER" id="PTHR11108">
    <property type="entry name" value="FERROCHELATASE"/>
    <property type="match status" value="1"/>
</dbReference>
<keyword evidence="4 7" id="KW-0456">Lyase</keyword>
<evidence type="ECO:0000256" key="6">
    <source>
        <dbReference type="ARBA" id="ARBA00024536"/>
    </source>
</evidence>
<dbReference type="Gene3D" id="3.40.50.1400">
    <property type="match status" value="2"/>
</dbReference>
<dbReference type="RefSeq" id="WP_099310342.1">
    <property type="nucleotide sequence ID" value="NZ_CP032101.1"/>
</dbReference>
<dbReference type="AlphaFoldDB" id="A0A347TML1"/>
<dbReference type="EMBL" id="NXAO01000014">
    <property type="protein sequence ID" value="PHO16122.1"/>
    <property type="molecule type" value="Genomic_DNA"/>
</dbReference>
<dbReference type="NCBIfam" id="TIGR00109">
    <property type="entry name" value="hemH"/>
    <property type="match status" value="1"/>
</dbReference>
<dbReference type="KEGG" id="amar:AMRN_2124"/>
<evidence type="ECO:0000256" key="4">
    <source>
        <dbReference type="ARBA" id="ARBA00023239"/>
    </source>
</evidence>
<dbReference type="CDD" id="cd00419">
    <property type="entry name" value="Ferrochelatase_C"/>
    <property type="match status" value="1"/>
</dbReference>
<protein>
    <recommendedName>
        <fullName evidence="7">Ferrochelatase</fullName>
        <ecNumber evidence="7">4.98.1.1</ecNumber>
    </recommendedName>
    <alternativeName>
        <fullName evidence="7">Heme synthase</fullName>
    </alternativeName>
    <alternativeName>
        <fullName evidence="7">Protoheme ferro-lyase</fullName>
    </alternativeName>
</protein>
<dbReference type="PANTHER" id="PTHR11108:SF1">
    <property type="entry name" value="FERROCHELATASE, MITOCHONDRIAL"/>
    <property type="match status" value="1"/>
</dbReference>
<reference evidence="9 12" key="3">
    <citation type="submission" date="2018-08" db="EMBL/GenBank/DDBJ databases">
        <title>Complete genome of the Arcobacter marinus type strain JCM 15502.</title>
        <authorList>
            <person name="Miller W.G."/>
            <person name="Yee E."/>
            <person name="Huynh S."/>
            <person name="Parker C.T."/>
        </authorList>
    </citation>
    <scope>NUCLEOTIDE SEQUENCE [LARGE SCALE GENOMIC DNA]</scope>
    <source>
        <strain evidence="9 12">JCM 15502</strain>
    </source>
</reference>
<evidence type="ECO:0000256" key="7">
    <source>
        <dbReference type="HAMAP-Rule" id="MF_00323"/>
    </source>
</evidence>
<feature type="binding site" evidence="7">
    <location>
        <position position="265"/>
    </location>
    <ligand>
        <name>Fe(2+)</name>
        <dbReference type="ChEBI" id="CHEBI:29033"/>
    </ligand>
</feature>
<keyword evidence="11" id="KW-1185">Reference proteome</keyword>
<name>A0A347TML1_9BACT</name>
<dbReference type="EC" id="4.98.1.1" evidence="7"/>
<comment type="subcellular location">
    <subcellularLocation>
        <location evidence="7">Cytoplasm</location>
    </subcellularLocation>
</comment>
<evidence type="ECO:0000256" key="5">
    <source>
        <dbReference type="ARBA" id="ARBA00023244"/>
    </source>
</evidence>
<dbReference type="InterPro" id="IPR033644">
    <property type="entry name" value="Ferrochelatase_C"/>
</dbReference>
<dbReference type="Proteomes" id="UP000264693">
    <property type="component" value="Chromosome"/>
</dbReference>
<dbReference type="HAMAP" id="MF_00323">
    <property type="entry name" value="Ferrochelatase"/>
    <property type="match status" value="1"/>
</dbReference>
<dbReference type="EMBL" id="CP032101">
    <property type="protein sequence ID" value="AXX87839.1"/>
    <property type="molecule type" value="Genomic_DNA"/>
</dbReference>
<dbReference type="SUPFAM" id="SSF53800">
    <property type="entry name" value="Chelatase"/>
    <property type="match status" value="1"/>
</dbReference>
<keyword evidence="7" id="KW-0963">Cytoplasm</keyword>
<comment type="pathway">
    <text evidence="7">Porphyrin-containing compound metabolism; protoheme biosynthesis; protoheme from protoporphyrin-IX: step 1/1.</text>
</comment>
<comment type="catalytic activity">
    <reaction evidence="6">
        <text>Fe-coproporphyrin III + 2 H(+) = coproporphyrin III + Fe(2+)</text>
        <dbReference type="Rhea" id="RHEA:49572"/>
        <dbReference type="ChEBI" id="CHEBI:15378"/>
        <dbReference type="ChEBI" id="CHEBI:29033"/>
        <dbReference type="ChEBI" id="CHEBI:68438"/>
        <dbReference type="ChEBI" id="CHEBI:131725"/>
        <dbReference type="EC" id="4.99.1.9"/>
    </reaction>
    <physiologicalReaction direction="right-to-left" evidence="6">
        <dbReference type="Rhea" id="RHEA:49574"/>
    </physiologicalReaction>
</comment>
<dbReference type="Proteomes" id="UP000224740">
    <property type="component" value="Unassembled WGS sequence"/>
</dbReference>
<accession>A0A347TML1</accession>
<keyword evidence="5 7" id="KW-0627">Porphyrin biosynthesis</keyword>
<dbReference type="CDD" id="cd03411">
    <property type="entry name" value="Ferrochelatase_N"/>
    <property type="match status" value="1"/>
</dbReference>
<keyword evidence="2 7" id="KW-0408">Iron</keyword>
<comment type="function">
    <text evidence="7">Catalyzes the ferrous insertion into protoporphyrin IX.</text>
</comment>
<proteinExistence type="inferred from homology"/>
<keyword evidence="7" id="KW-0479">Metal-binding</keyword>
<comment type="similarity">
    <text evidence="1 7 8">Belongs to the ferrochelatase family.</text>
</comment>
<dbReference type="Pfam" id="PF00762">
    <property type="entry name" value="Ferrochelatase"/>
    <property type="match status" value="1"/>
</dbReference>
<dbReference type="UniPathway" id="UPA00252">
    <property type="reaction ID" value="UER00325"/>
</dbReference>
<evidence type="ECO:0000256" key="8">
    <source>
        <dbReference type="RuleBase" id="RU004185"/>
    </source>
</evidence>
<feature type="binding site" evidence="7">
    <location>
        <position position="184"/>
    </location>
    <ligand>
        <name>Fe(2+)</name>
        <dbReference type="ChEBI" id="CHEBI:29033"/>
    </ligand>
</feature>
<dbReference type="GO" id="GO:0004325">
    <property type="term" value="F:ferrochelatase activity"/>
    <property type="evidence" value="ECO:0007669"/>
    <property type="project" value="UniProtKB-UniRule"/>
</dbReference>
<dbReference type="InterPro" id="IPR001015">
    <property type="entry name" value="Ferrochelatase"/>
</dbReference>
<evidence type="ECO:0000313" key="12">
    <source>
        <dbReference type="Proteomes" id="UP000264693"/>
    </source>
</evidence>